<keyword evidence="3" id="KW-1185">Reference proteome</keyword>
<evidence type="ECO:0000313" key="3">
    <source>
        <dbReference type="Proteomes" id="UP000823775"/>
    </source>
</evidence>
<sequence length="70" mass="7743">MKSTMAPKADKGKGVATSSKGDKRYEVEEEKKDLHLSLEGHMVGQLTDVSKLRIGGRPAIDDEMSIVKKW</sequence>
<comment type="caution">
    <text evidence="2">The sequence shown here is derived from an EMBL/GenBank/DDBJ whole genome shotgun (WGS) entry which is preliminary data.</text>
</comment>
<organism evidence="2 3">
    <name type="scientific">Datura stramonium</name>
    <name type="common">Jimsonweed</name>
    <name type="synonym">Common thornapple</name>
    <dbReference type="NCBI Taxonomy" id="4076"/>
    <lineage>
        <taxon>Eukaryota</taxon>
        <taxon>Viridiplantae</taxon>
        <taxon>Streptophyta</taxon>
        <taxon>Embryophyta</taxon>
        <taxon>Tracheophyta</taxon>
        <taxon>Spermatophyta</taxon>
        <taxon>Magnoliopsida</taxon>
        <taxon>eudicotyledons</taxon>
        <taxon>Gunneridae</taxon>
        <taxon>Pentapetalae</taxon>
        <taxon>asterids</taxon>
        <taxon>lamiids</taxon>
        <taxon>Solanales</taxon>
        <taxon>Solanaceae</taxon>
        <taxon>Solanoideae</taxon>
        <taxon>Datureae</taxon>
        <taxon>Datura</taxon>
    </lineage>
</organism>
<protein>
    <submittedName>
        <fullName evidence="2">Uncharacterized protein</fullName>
    </submittedName>
</protein>
<evidence type="ECO:0000256" key="1">
    <source>
        <dbReference type="SAM" id="MobiDB-lite"/>
    </source>
</evidence>
<name>A0ABS8T1C6_DATST</name>
<evidence type="ECO:0000313" key="2">
    <source>
        <dbReference type="EMBL" id="MCD7464469.1"/>
    </source>
</evidence>
<dbReference type="EMBL" id="JACEIK010000967">
    <property type="protein sequence ID" value="MCD7464469.1"/>
    <property type="molecule type" value="Genomic_DNA"/>
</dbReference>
<proteinExistence type="predicted"/>
<accession>A0ABS8T1C6</accession>
<dbReference type="Proteomes" id="UP000823775">
    <property type="component" value="Unassembled WGS sequence"/>
</dbReference>
<reference evidence="2 3" key="1">
    <citation type="journal article" date="2021" name="BMC Genomics">
        <title>Datura genome reveals duplications of psychoactive alkaloid biosynthetic genes and high mutation rate following tissue culture.</title>
        <authorList>
            <person name="Rajewski A."/>
            <person name="Carter-House D."/>
            <person name="Stajich J."/>
            <person name="Litt A."/>
        </authorList>
    </citation>
    <scope>NUCLEOTIDE SEQUENCE [LARGE SCALE GENOMIC DNA]</scope>
    <source>
        <strain evidence="2">AR-01</strain>
    </source>
</reference>
<gene>
    <name evidence="2" type="ORF">HAX54_052811</name>
</gene>
<feature type="region of interest" description="Disordered" evidence="1">
    <location>
        <begin position="1"/>
        <end position="28"/>
    </location>
</feature>